<gene>
    <name evidence="1" type="ORF">A2024_11635</name>
</gene>
<name>A0A1F5RHR6_9BACT</name>
<evidence type="ECO:0000313" key="2">
    <source>
        <dbReference type="Proteomes" id="UP000177230"/>
    </source>
</evidence>
<evidence type="ECO:0008006" key="3">
    <source>
        <dbReference type="Google" id="ProtNLM"/>
    </source>
</evidence>
<dbReference type="Gene3D" id="1.20.5.2950">
    <property type="match status" value="1"/>
</dbReference>
<dbReference type="EMBL" id="MFFM01000010">
    <property type="protein sequence ID" value="OGF13966.1"/>
    <property type="molecule type" value="Genomic_DNA"/>
</dbReference>
<reference evidence="1 2" key="1">
    <citation type="journal article" date="2016" name="Nat. Commun.">
        <title>Thousands of microbial genomes shed light on interconnected biogeochemical processes in an aquifer system.</title>
        <authorList>
            <person name="Anantharaman K."/>
            <person name="Brown C.T."/>
            <person name="Hug L.A."/>
            <person name="Sharon I."/>
            <person name="Castelle C.J."/>
            <person name="Probst A.J."/>
            <person name="Thomas B.C."/>
            <person name="Singh A."/>
            <person name="Wilkins M.J."/>
            <person name="Karaoz U."/>
            <person name="Brodie E.L."/>
            <person name="Williams K.H."/>
            <person name="Hubbard S.S."/>
            <person name="Banfield J.F."/>
        </authorList>
    </citation>
    <scope>NUCLEOTIDE SEQUENCE [LARGE SCALE GENOMIC DNA]</scope>
</reference>
<dbReference type="Proteomes" id="UP000177230">
    <property type="component" value="Unassembled WGS sequence"/>
</dbReference>
<evidence type="ECO:0000313" key="1">
    <source>
        <dbReference type="EMBL" id="OGF13966.1"/>
    </source>
</evidence>
<accession>A0A1F5RHR6</accession>
<proteinExistence type="predicted"/>
<dbReference type="AlphaFoldDB" id="A0A1F5RHR6"/>
<sequence length="206" mass="22852">MTRTLGDITKELKDGIIEPAKGQAEKILAEARLEAEAIKAGARRQADETVSQAKASAGLIKKQIEADLDTAARNFLLKVQEDLEGSVVRPVLDEEIRRLAAAPGFMTQMMEQVLAAFSKGAGKETRIELLLPEKQKKELEAWFLDKCSHKMLGQVDVRFTDQISFGFKLGLQGSGTHFNFSDGLAEALADFCSPRFRKHFFAPREK</sequence>
<organism evidence="1 2">
    <name type="scientific">Candidatus Edwardsbacteria bacterium GWF2_54_11</name>
    <dbReference type="NCBI Taxonomy" id="1817851"/>
    <lineage>
        <taxon>Bacteria</taxon>
        <taxon>Candidatus Edwardsiibacteriota</taxon>
    </lineage>
</organism>
<comment type="caution">
    <text evidence="1">The sequence shown here is derived from an EMBL/GenBank/DDBJ whole genome shotgun (WGS) entry which is preliminary data.</text>
</comment>
<protein>
    <recommendedName>
        <fullName evidence="3">V-type ATP synthase subunit E</fullName>
    </recommendedName>
</protein>